<keyword evidence="1" id="KW-0472">Membrane</keyword>
<reference evidence="3" key="1">
    <citation type="submission" date="2016-10" db="EMBL/GenBank/DDBJ databases">
        <authorList>
            <person name="Varghese N."/>
            <person name="Submissions S."/>
        </authorList>
    </citation>
    <scope>NUCLEOTIDE SEQUENCE [LARGE SCALE GENOMIC DNA]</scope>
    <source>
        <strain evidence="3">NRRL B-59562</strain>
    </source>
</reference>
<dbReference type="AlphaFoldDB" id="A0A1H3BHX3"/>
<evidence type="ECO:0000313" key="2">
    <source>
        <dbReference type="EMBL" id="SDX40659.1"/>
    </source>
</evidence>
<keyword evidence="1" id="KW-1133">Transmembrane helix</keyword>
<keyword evidence="1" id="KW-0812">Transmembrane</keyword>
<evidence type="ECO:0000313" key="3">
    <source>
        <dbReference type="Proteomes" id="UP000243778"/>
    </source>
</evidence>
<dbReference type="OrthoDB" id="7033036at2"/>
<organism evidence="2 3">
    <name type="scientific">Pseudomonas kuykendallii</name>
    <dbReference type="NCBI Taxonomy" id="1007099"/>
    <lineage>
        <taxon>Bacteria</taxon>
        <taxon>Pseudomonadati</taxon>
        <taxon>Pseudomonadota</taxon>
        <taxon>Gammaproteobacteria</taxon>
        <taxon>Pseudomonadales</taxon>
        <taxon>Pseudomonadaceae</taxon>
        <taxon>Pseudomonas</taxon>
    </lineage>
</organism>
<feature type="transmembrane region" description="Helical" evidence="1">
    <location>
        <begin position="63"/>
        <end position="81"/>
    </location>
</feature>
<evidence type="ECO:0000256" key="1">
    <source>
        <dbReference type="SAM" id="Phobius"/>
    </source>
</evidence>
<dbReference type="RefSeq" id="WP_090229357.1">
    <property type="nucleotide sequence ID" value="NZ_FNNU01000004.1"/>
</dbReference>
<name>A0A1H3BHX3_9PSED</name>
<keyword evidence="3" id="KW-1185">Reference proteome</keyword>
<accession>A0A1H3BHX3</accession>
<dbReference type="STRING" id="1007099.SAMN05216287_2824"/>
<feature type="transmembrane region" description="Helical" evidence="1">
    <location>
        <begin position="20"/>
        <end position="43"/>
    </location>
</feature>
<protein>
    <submittedName>
        <fullName evidence="2">Uncharacterized protein</fullName>
    </submittedName>
</protein>
<dbReference type="EMBL" id="FNNU01000004">
    <property type="protein sequence ID" value="SDX40659.1"/>
    <property type="molecule type" value="Genomic_DNA"/>
</dbReference>
<proteinExistence type="predicted"/>
<dbReference type="Proteomes" id="UP000243778">
    <property type="component" value="Unassembled WGS sequence"/>
</dbReference>
<gene>
    <name evidence="2" type="ORF">SAMN05216287_2824</name>
</gene>
<sequence length="105" mass="11497">MKLTDSYARTLRPRKPSRWLWRFAALLALLFGIVGLLMGFTGAATLLGHPLVLGEFNDTASEAGVLLGGGLFLLLLAILLWRKCRRSLQAGNDLSIAPHLLKKRG</sequence>